<evidence type="ECO:0000313" key="2">
    <source>
        <dbReference type="Proteomes" id="UP000027195"/>
    </source>
</evidence>
<dbReference type="AlphaFoldDB" id="A0A067LTK5"/>
<dbReference type="OrthoDB" id="3256058at2759"/>
<keyword evidence="2" id="KW-1185">Reference proteome</keyword>
<dbReference type="HOGENOM" id="CLU_055847_0_0_1"/>
<proteinExistence type="predicted"/>
<organism evidence="1 2">
    <name type="scientific">Botryobasidium botryosum (strain FD-172 SS1)</name>
    <dbReference type="NCBI Taxonomy" id="930990"/>
    <lineage>
        <taxon>Eukaryota</taxon>
        <taxon>Fungi</taxon>
        <taxon>Dikarya</taxon>
        <taxon>Basidiomycota</taxon>
        <taxon>Agaricomycotina</taxon>
        <taxon>Agaricomycetes</taxon>
        <taxon>Cantharellales</taxon>
        <taxon>Botryobasidiaceae</taxon>
        <taxon>Botryobasidium</taxon>
    </lineage>
</organism>
<dbReference type="InParanoid" id="A0A067LTK5"/>
<accession>A0A067LTK5</accession>
<evidence type="ECO:0000313" key="1">
    <source>
        <dbReference type="EMBL" id="KDQ05565.1"/>
    </source>
</evidence>
<dbReference type="Proteomes" id="UP000027195">
    <property type="component" value="Unassembled WGS sequence"/>
</dbReference>
<reference evidence="2" key="1">
    <citation type="journal article" date="2014" name="Proc. Natl. Acad. Sci. U.S.A.">
        <title>Extensive sampling of basidiomycete genomes demonstrates inadequacy of the white-rot/brown-rot paradigm for wood decay fungi.</title>
        <authorList>
            <person name="Riley R."/>
            <person name="Salamov A.A."/>
            <person name="Brown D.W."/>
            <person name="Nagy L.G."/>
            <person name="Floudas D."/>
            <person name="Held B.W."/>
            <person name="Levasseur A."/>
            <person name="Lombard V."/>
            <person name="Morin E."/>
            <person name="Otillar R."/>
            <person name="Lindquist E.A."/>
            <person name="Sun H."/>
            <person name="LaButti K.M."/>
            <person name="Schmutz J."/>
            <person name="Jabbour D."/>
            <person name="Luo H."/>
            <person name="Baker S.E."/>
            <person name="Pisabarro A.G."/>
            <person name="Walton J.D."/>
            <person name="Blanchette R.A."/>
            <person name="Henrissat B."/>
            <person name="Martin F."/>
            <person name="Cullen D."/>
            <person name="Hibbett D.S."/>
            <person name="Grigoriev I.V."/>
        </authorList>
    </citation>
    <scope>NUCLEOTIDE SEQUENCE [LARGE SCALE GENOMIC DNA]</scope>
    <source>
        <strain evidence="2">FD-172 SS1</strain>
    </source>
</reference>
<name>A0A067LTK5_BOTB1</name>
<sequence>DDIERCRERLFKELSQFHKYQDREFPRLRDHLTQISIDEVENITLHLPSDFSATDRSRLGLHDLGKYEYDLRELRCLREGEAYDAIRHLREALKENFISVQFKKKNVRGQKDSMRSHTVLKKMKEDVHQCAQKYRQARAALVSLGLDTVSSKLQPLHDRECYLRDVTQKRRLGAEEVVEPWFWTLEDITKDGEPLSEWSLNVDSVRWFRARADRDRYQEELEILPEELNRVNRHHSRMSSIWAQLAGKSTHAGAVAYAFKKAAMYKRLAMEAQSYISNIEAVRHSLYSQVWCSAHETLSPKSNQL</sequence>
<protein>
    <submittedName>
        <fullName evidence="1">Uncharacterized protein</fullName>
    </submittedName>
</protein>
<gene>
    <name evidence="1" type="ORF">BOTBODRAFT_122582</name>
</gene>
<feature type="non-terminal residue" evidence="1">
    <location>
        <position position="1"/>
    </location>
</feature>
<dbReference type="EMBL" id="KL198244">
    <property type="protein sequence ID" value="KDQ05565.1"/>
    <property type="molecule type" value="Genomic_DNA"/>
</dbReference>
<dbReference type="STRING" id="930990.A0A067LTK5"/>